<dbReference type="SUPFAM" id="SSF55729">
    <property type="entry name" value="Acyl-CoA N-acyltransferases (Nat)"/>
    <property type="match status" value="1"/>
</dbReference>
<evidence type="ECO:0000259" key="1">
    <source>
        <dbReference type="Pfam" id="PF00583"/>
    </source>
</evidence>
<dbReference type="CDD" id="cd04301">
    <property type="entry name" value="NAT_SF"/>
    <property type="match status" value="1"/>
</dbReference>
<protein>
    <recommendedName>
        <fullName evidence="1">N-acetyltransferase domain-containing protein</fullName>
    </recommendedName>
</protein>
<accession>A0AAV9QIX8</accession>
<feature type="domain" description="N-acetyltransferase" evidence="1">
    <location>
        <begin position="90"/>
        <end position="157"/>
    </location>
</feature>
<organism evidence="2 3">
    <name type="scientific">Vermiconidia calcicola</name>
    <dbReference type="NCBI Taxonomy" id="1690605"/>
    <lineage>
        <taxon>Eukaryota</taxon>
        <taxon>Fungi</taxon>
        <taxon>Dikarya</taxon>
        <taxon>Ascomycota</taxon>
        <taxon>Pezizomycotina</taxon>
        <taxon>Dothideomycetes</taxon>
        <taxon>Dothideomycetidae</taxon>
        <taxon>Mycosphaerellales</taxon>
        <taxon>Extremaceae</taxon>
        <taxon>Vermiconidia</taxon>
    </lineage>
</organism>
<evidence type="ECO:0000313" key="3">
    <source>
        <dbReference type="Proteomes" id="UP001345827"/>
    </source>
</evidence>
<gene>
    <name evidence="2" type="ORF">LTR25_002405</name>
</gene>
<dbReference type="AlphaFoldDB" id="A0AAV9QIX8"/>
<name>A0AAV9QIX8_9PEZI</name>
<dbReference type="GO" id="GO:0016747">
    <property type="term" value="F:acyltransferase activity, transferring groups other than amino-acyl groups"/>
    <property type="evidence" value="ECO:0007669"/>
    <property type="project" value="InterPro"/>
</dbReference>
<sequence length="286" mass="31527">MSPERLKATMPSPVILQHVAGTDITDTMVEEAAELFSRFYGVWGPLADQHLGSFAKQGDREQQCSLEEIPFLTLFLGRRVRMSAANLRRQILPDHGDNSYVRAMVGNELVGNVFATRYDIVSDGPSTSKVCWITQLCVDPRYRRQGLATKMIRMILQNRGRAEEDTWLGILSSHPAAILATLRACGGGPETVDPGIVTARRAQEGMRSCPVSYVRHAKLRGSCFEENSEEGVVSCADTGFWVDHGEPMGVLQAFKARGLRWAFGDLPEGHEFLALLDLSVTQACTA</sequence>
<dbReference type="InterPro" id="IPR000182">
    <property type="entry name" value="GNAT_dom"/>
</dbReference>
<evidence type="ECO:0000313" key="2">
    <source>
        <dbReference type="EMBL" id="KAK5542519.1"/>
    </source>
</evidence>
<proteinExistence type="predicted"/>
<dbReference type="Proteomes" id="UP001345827">
    <property type="component" value="Unassembled WGS sequence"/>
</dbReference>
<keyword evidence="3" id="KW-1185">Reference proteome</keyword>
<comment type="caution">
    <text evidence="2">The sequence shown here is derived from an EMBL/GenBank/DDBJ whole genome shotgun (WGS) entry which is preliminary data.</text>
</comment>
<dbReference type="EMBL" id="JAXLQG010000003">
    <property type="protein sequence ID" value="KAK5542519.1"/>
    <property type="molecule type" value="Genomic_DNA"/>
</dbReference>
<dbReference type="Pfam" id="PF00583">
    <property type="entry name" value="Acetyltransf_1"/>
    <property type="match status" value="1"/>
</dbReference>
<reference evidence="2 3" key="1">
    <citation type="submission" date="2023-06" db="EMBL/GenBank/DDBJ databases">
        <title>Black Yeasts Isolated from many extreme environments.</title>
        <authorList>
            <person name="Coleine C."/>
            <person name="Stajich J.E."/>
            <person name="Selbmann L."/>
        </authorList>
    </citation>
    <scope>NUCLEOTIDE SEQUENCE [LARGE SCALE GENOMIC DNA]</scope>
    <source>
        <strain evidence="2 3">CCFEE 5887</strain>
    </source>
</reference>
<dbReference type="InterPro" id="IPR016181">
    <property type="entry name" value="Acyl_CoA_acyltransferase"/>
</dbReference>
<dbReference type="Gene3D" id="3.40.630.30">
    <property type="match status" value="1"/>
</dbReference>